<protein>
    <submittedName>
        <fullName evidence="1">Uncharacterized protein</fullName>
    </submittedName>
</protein>
<dbReference type="AlphaFoldDB" id="A0A7Y5ATX0"/>
<sequence length="179" mass="20404">MAIELGFHFDEEVDRLLKSASASAKAKDFDAAISKMKEALENMWVSDVTFSPANIAKIIPYFQKAGRYSDGVAFADKYLIPKLVEGYDQAGSTDRAFICRYVGEVHQKLALNAKREKIKDDETFFSSKAAEMQDAYMKLIEIARIEDLKEEYPYMLELFGPDHSKWPDAVLKTFEPILR</sequence>
<name>A0A7Y5ATX0_9GAMM</name>
<dbReference type="EMBL" id="JABSOD010000031">
    <property type="protein sequence ID" value="NRQ44487.1"/>
    <property type="molecule type" value="Genomic_DNA"/>
</dbReference>
<keyword evidence="2" id="KW-1185">Reference proteome</keyword>
<proteinExistence type="predicted"/>
<comment type="caution">
    <text evidence="1">The sequence shown here is derived from an EMBL/GenBank/DDBJ whole genome shotgun (WGS) entry which is preliminary data.</text>
</comment>
<gene>
    <name evidence="1" type="ORF">HRH59_18260</name>
</gene>
<evidence type="ECO:0000313" key="1">
    <source>
        <dbReference type="EMBL" id="NRQ44487.1"/>
    </source>
</evidence>
<evidence type="ECO:0000313" key="2">
    <source>
        <dbReference type="Proteomes" id="UP000523161"/>
    </source>
</evidence>
<dbReference type="Proteomes" id="UP000523161">
    <property type="component" value="Unassembled WGS sequence"/>
</dbReference>
<organism evidence="1 2">
    <name type="scientific">Rheinheimera lutimaris</name>
    <dbReference type="NCBI Taxonomy" id="2740584"/>
    <lineage>
        <taxon>Bacteria</taxon>
        <taxon>Pseudomonadati</taxon>
        <taxon>Pseudomonadota</taxon>
        <taxon>Gammaproteobacteria</taxon>
        <taxon>Chromatiales</taxon>
        <taxon>Chromatiaceae</taxon>
        <taxon>Rheinheimera</taxon>
    </lineage>
</organism>
<dbReference type="RefSeq" id="WP_173502712.1">
    <property type="nucleotide sequence ID" value="NZ_JABSOD010000031.1"/>
</dbReference>
<accession>A0A7Y5ATX0</accession>
<reference evidence="1 2" key="1">
    <citation type="submission" date="2020-06" db="EMBL/GenBank/DDBJ databases">
        <title>Rheinheimera sp. nov., a marine bacterium isolated from coastal.</title>
        <authorList>
            <person name="Yu Q."/>
            <person name="Qi Y."/>
            <person name="Pu J."/>
        </authorList>
    </citation>
    <scope>NUCLEOTIDE SEQUENCE [LARGE SCALE GENOMIC DNA]</scope>
    <source>
        <strain evidence="1 2">YQF-2</strain>
    </source>
</reference>